<keyword evidence="1" id="KW-0614">Plasmid</keyword>
<evidence type="ECO:0000313" key="1">
    <source>
        <dbReference type="EMBL" id="ADL35947.1"/>
    </source>
</evidence>
<reference evidence="1 2" key="1">
    <citation type="journal article" date="2010" name="PLoS ONE">
        <title>The glycobiome of the rumen bacterium Butyrivibrio proteoclasticus B316(T) highlights adaptation to a polysaccharide-rich environment.</title>
        <authorList>
            <person name="Kelly W.J."/>
            <person name="Leahy S.C."/>
            <person name="Altermann E."/>
            <person name="Yeoman C.J."/>
            <person name="Dunne J.C."/>
            <person name="Kong Z."/>
            <person name="Pacheco D.M."/>
            <person name="Li D."/>
            <person name="Noel S.J."/>
            <person name="Moon C.D."/>
            <person name="Cookson A.L."/>
            <person name="Attwood G.T."/>
        </authorList>
    </citation>
    <scope>NUCLEOTIDE SEQUENCE [LARGE SCALE GENOMIC DNA]</scope>
    <source>
        <strain evidence="2">ATCC 51982 / DSM 14932 / B316</strain>
        <plasmid evidence="2">Plasmid pCY360</plasmid>
    </source>
</reference>
<dbReference type="RefSeq" id="WP_013282597.1">
    <property type="nucleotide sequence ID" value="NC_014389.1"/>
</dbReference>
<name>E0S3G5_BUTPB</name>
<dbReference type="KEGG" id="bpb:bpr_II006"/>
<dbReference type="InterPro" id="IPR027417">
    <property type="entry name" value="P-loop_NTPase"/>
</dbReference>
<gene>
    <name evidence="1" type="ordered locus">bpr_II006</name>
</gene>
<organism evidence="1 2">
    <name type="scientific">Butyrivibrio proteoclasticus (strain ATCC 51982 / DSM 14932 / B316)</name>
    <name type="common">Clostridium proteoclasticum</name>
    <dbReference type="NCBI Taxonomy" id="515622"/>
    <lineage>
        <taxon>Bacteria</taxon>
        <taxon>Bacillati</taxon>
        <taxon>Bacillota</taxon>
        <taxon>Clostridia</taxon>
        <taxon>Lachnospirales</taxon>
        <taxon>Lachnospiraceae</taxon>
        <taxon>Butyrivibrio</taxon>
    </lineage>
</organism>
<dbReference type="Gene3D" id="3.40.50.300">
    <property type="entry name" value="P-loop containing nucleotide triphosphate hydrolases"/>
    <property type="match status" value="1"/>
</dbReference>
<keyword evidence="2" id="KW-1185">Reference proteome</keyword>
<proteinExistence type="predicted"/>
<evidence type="ECO:0000313" key="2">
    <source>
        <dbReference type="Proteomes" id="UP000001299"/>
    </source>
</evidence>
<dbReference type="Proteomes" id="UP000001299">
    <property type="component" value="Plasmid pCY360"/>
</dbReference>
<dbReference type="AlphaFoldDB" id="E0S3G5"/>
<accession>E0S3G5</accession>
<dbReference type="HOGENOM" id="CLU_887620_0_0_9"/>
<dbReference type="SUPFAM" id="SSF52540">
    <property type="entry name" value="P-loop containing nucleoside triphosphate hydrolases"/>
    <property type="match status" value="1"/>
</dbReference>
<geneLocation type="plasmid" evidence="1 2">
    <name>pCY360</name>
</geneLocation>
<protein>
    <submittedName>
        <fullName evidence="1">Uncharacterized protein</fullName>
    </submittedName>
</protein>
<sequence length="313" mass="34518">MSEIQAEDINFQTRVYNGNTVTINKLKEDLKDGIIIWTTGSGASPSGNSHYKCGIEFHGHLKVVTGDAGTYTANQVAILGVTECIGCINKPSQVYLVSAMALGLKKGLSGIGANKVLVQELLGKILKKGCQLTEVHYQNGAGSIKRYLREQAAPDGSIKKTVTGEKKRTEEKKALRTLSIDEIGKKPVWNGKYLRVLKNAVNEGKNIVITGDLSSGKSTLLMLMMKMCSESELQYSCIDEIEAKEDMEFMQRKLHTGAKAVFTTYKKDFLLENIPDYQGIIVELVANPKHKMNIYECAFVNKVFSLNVIKVSD</sequence>
<dbReference type="EMBL" id="CP001812">
    <property type="protein sequence ID" value="ADL35947.1"/>
    <property type="molecule type" value="Genomic_DNA"/>
</dbReference>